<name>A0A444WQ56_ARAHY</name>
<reference evidence="1 2" key="1">
    <citation type="submission" date="2019-01" db="EMBL/GenBank/DDBJ databases">
        <title>Sequencing of cultivated peanut Arachis hypogaea provides insights into genome evolution and oil improvement.</title>
        <authorList>
            <person name="Chen X."/>
        </authorList>
    </citation>
    <scope>NUCLEOTIDE SEQUENCE [LARGE SCALE GENOMIC DNA]</scope>
    <source>
        <strain evidence="2">cv. Fuhuasheng</strain>
        <tissue evidence="1">Leaves</tissue>
    </source>
</reference>
<dbReference type="STRING" id="3818.A0A444WQ56"/>
<organism evidence="1 2">
    <name type="scientific">Arachis hypogaea</name>
    <name type="common">Peanut</name>
    <dbReference type="NCBI Taxonomy" id="3818"/>
    <lineage>
        <taxon>Eukaryota</taxon>
        <taxon>Viridiplantae</taxon>
        <taxon>Streptophyta</taxon>
        <taxon>Embryophyta</taxon>
        <taxon>Tracheophyta</taxon>
        <taxon>Spermatophyta</taxon>
        <taxon>Magnoliopsida</taxon>
        <taxon>eudicotyledons</taxon>
        <taxon>Gunneridae</taxon>
        <taxon>Pentapetalae</taxon>
        <taxon>rosids</taxon>
        <taxon>fabids</taxon>
        <taxon>Fabales</taxon>
        <taxon>Fabaceae</taxon>
        <taxon>Papilionoideae</taxon>
        <taxon>50 kb inversion clade</taxon>
        <taxon>dalbergioids sensu lato</taxon>
        <taxon>Dalbergieae</taxon>
        <taxon>Pterocarpus clade</taxon>
        <taxon>Arachis</taxon>
    </lineage>
</organism>
<accession>A0A444WQ56</accession>
<evidence type="ECO:0000313" key="1">
    <source>
        <dbReference type="EMBL" id="RYQ79550.1"/>
    </source>
</evidence>
<dbReference type="Pfam" id="PF24046">
    <property type="entry name" value="At4g08330"/>
    <property type="match status" value="1"/>
</dbReference>
<dbReference type="Proteomes" id="UP000289738">
    <property type="component" value="Unassembled WGS sequence"/>
</dbReference>
<evidence type="ECO:0000313" key="2">
    <source>
        <dbReference type="Proteomes" id="UP000289738"/>
    </source>
</evidence>
<comment type="caution">
    <text evidence="1">The sequence shown here is derived from an EMBL/GenBank/DDBJ whole genome shotgun (WGS) entry which is preliminary data.</text>
</comment>
<protein>
    <submittedName>
        <fullName evidence="1">Uncharacterized protein</fullName>
    </submittedName>
</protein>
<sequence length="147" mass="16307">MPSISDARSTSHRDVRYSCGSCGYELNLSSSNRDISTIGSKYGKSMKRGIITFSNVDDDRFGHVDEIECAPHLSKLSWRLFRRKTKLICRKCCNHIGYAYNTSSSSIPLVSVGAAESEPSSYTKYEIRIRALQPSSSQDNNGITIVA</sequence>
<dbReference type="InterPro" id="IPR045282">
    <property type="entry name" value="At4g08330-like"/>
</dbReference>
<gene>
    <name evidence="1" type="ORF">Ahy_Scaffold5g107770</name>
</gene>
<dbReference type="PANTHER" id="PTHR33674:SF9">
    <property type="match status" value="1"/>
</dbReference>
<dbReference type="AlphaFoldDB" id="A0A444WQ56"/>
<dbReference type="PANTHER" id="PTHR33674">
    <property type="entry name" value="METHIONINE-S-OXIDE REDUCTASE"/>
    <property type="match status" value="1"/>
</dbReference>
<keyword evidence="2" id="KW-1185">Reference proteome</keyword>
<dbReference type="EMBL" id="SDMP01000025">
    <property type="protein sequence ID" value="RYQ79550.1"/>
    <property type="molecule type" value="Genomic_DNA"/>
</dbReference>
<proteinExistence type="predicted"/>
<dbReference type="OrthoDB" id="1907500at2759"/>